<evidence type="ECO:0000313" key="7">
    <source>
        <dbReference type="EMBL" id="PAV65578.1"/>
    </source>
</evidence>
<evidence type="ECO:0000256" key="5">
    <source>
        <dbReference type="ARBA" id="ARBA00048204"/>
    </source>
</evidence>
<dbReference type="EMBL" id="LIAE01010201">
    <property type="protein sequence ID" value="PAV65578.1"/>
    <property type="molecule type" value="Genomic_DNA"/>
</dbReference>
<dbReference type="STRING" id="2018661.A0A2A2JV78"/>
<evidence type="ECO:0000256" key="3">
    <source>
        <dbReference type="ARBA" id="ARBA00035306"/>
    </source>
</evidence>
<dbReference type="AlphaFoldDB" id="A0A2A2JV78"/>
<comment type="caution">
    <text evidence="7">The sequence shown here is derived from an EMBL/GenBank/DDBJ whole genome shotgun (WGS) entry which is preliminary data.</text>
</comment>
<evidence type="ECO:0000313" key="8">
    <source>
        <dbReference type="Proteomes" id="UP000218231"/>
    </source>
</evidence>
<evidence type="ECO:0000256" key="4">
    <source>
        <dbReference type="ARBA" id="ARBA00035393"/>
    </source>
</evidence>
<organism evidence="7 8">
    <name type="scientific">Diploscapter pachys</name>
    <dbReference type="NCBI Taxonomy" id="2018661"/>
    <lineage>
        <taxon>Eukaryota</taxon>
        <taxon>Metazoa</taxon>
        <taxon>Ecdysozoa</taxon>
        <taxon>Nematoda</taxon>
        <taxon>Chromadorea</taxon>
        <taxon>Rhabditida</taxon>
        <taxon>Rhabditina</taxon>
        <taxon>Rhabditomorpha</taxon>
        <taxon>Rhabditoidea</taxon>
        <taxon>Rhabditidae</taxon>
        <taxon>Diploscapter</taxon>
    </lineage>
</organism>
<dbReference type="Proteomes" id="UP000218231">
    <property type="component" value="Unassembled WGS sequence"/>
</dbReference>
<dbReference type="PANTHER" id="PTHR21314:SF0">
    <property type="entry name" value="QUEUOSINE 5'-PHOSPHATE N-GLYCOSYLASE_HYDROLASE"/>
    <property type="match status" value="1"/>
</dbReference>
<protein>
    <recommendedName>
        <fullName evidence="3 6">Queuosine 5'-phosphate N-glycosylase/hydrolase</fullName>
        <ecNumber evidence="6">3.2.2.-</ecNumber>
    </recommendedName>
    <alternativeName>
        <fullName evidence="4 6">Queuosine-nucleotide N-glycosylase/hydrolase</fullName>
    </alternativeName>
</protein>
<dbReference type="OrthoDB" id="10249667at2759"/>
<accession>A0A2A2JV78</accession>
<dbReference type="GO" id="GO:0006400">
    <property type="term" value="P:tRNA modification"/>
    <property type="evidence" value="ECO:0007669"/>
    <property type="project" value="TreeGrafter"/>
</dbReference>
<evidence type="ECO:0000256" key="6">
    <source>
        <dbReference type="RuleBase" id="RU365002"/>
    </source>
</evidence>
<keyword evidence="8" id="KW-1185">Reference proteome</keyword>
<comment type="function">
    <text evidence="6">Catalyzes the hydrolysis of queuosine 5'-phosphate, releasing the nucleobase queuine (q). Is required for salvage of queuine from exogenous queuosine (Q) that is imported and then converted to queuosine 5'-phosphate intracellularly.</text>
</comment>
<dbReference type="PANTHER" id="PTHR21314">
    <property type="entry name" value="QUEUOSINE 5'-PHOSPHATE N-GLYCOSYLASE_HYDROLASE-RELATED"/>
    <property type="match status" value="1"/>
</dbReference>
<sequence>MKATDLIKTNNEGVNSAAKLILDAVKDGSINHVAYSAMEVHPKSNDIKYLADWIFFMDTVNFSFWPDEGQKFDVTWNGKTYTGYFAACAAVNKALESGKNVINAKWMATATLDQVNELFTTDSGHPIPLLEERVKAINDSGRVLLEKWNGTFLSCVEAANGSAQALLKIVVDNFESFRDVAQFRGKTVCILKRAQILVADVHGALEEQHSKGFKDIDTLTMFADYRVPQALAYLGVLEYSPRLLSKLGPGKRLEVGSEEEVVMRGASIWACELIVREMGRLRGEDENYKDVRKVPATEVDMFVWVYRRQHAKEIEEKIPFHRTRTIYY</sequence>
<keyword evidence="1 6" id="KW-0378">Hydrolase</keyword>
<evidence type="ECO:0000256" key="1">
    <source>
        <dbReference type="ARBA" id="ARBA00022801"/>
    </source>
</evidence>
<dbReference type="InterPro" id="IPR019438">
    <property type="entry name" value="Q_salvage"/>
</dbReference>
<proteinExistence type="inferred from homology"/>
<gene>
    <name evidence="7" type="ORF">WR25_12281</name>
</gene>
<reference evidence="7 8" key="1">
    <citation type="journal article" date="2017" name="Curr. Biol.">
        <title>Genome architecture and evolution of a unichromosomal asexual nematode.</title>
        <authorList>
            <person name="Fradin H."/>
            <person name="Zegar C."/>
            <person name="Gutwein M."/>
            <person name="Lucas J."/>
            <person name="Kovtun M."/>
            <person name="Corcoran D."/>
            <person name="Baugh L.R."/>
            <person name="Kiontke K."/>
            <person name="Gunsalus K."/>
            <person name="Fitch D.H."/>
            <person name="Piano F."/>
        </authorList>
    </citation>
    <scope>NUCLEOTIDE SEQUENCE [LARGE SCALE GENOMIC DNA]</scope>
    <source>
        <strain evidence="7">PF1309</strain>
    </source>
</reference>
<comment type="similarity">
    <text evidence="2 6">Belongs to the QNG1 protein family.</text>
</comment>
<evidence type="ECO:0000256" key="2">
    <source>
        <dbReference type="ARBA" id="ARBA00035119"/>
    </source>
</evidence>
<comment type="catalytic activity">
    <reaction evidence="5 6">
        <text>queuosine 5'-phosphate + H2O = queuine + D-ribose 5-phosphate</text>
        <dbReference type="Rhea" id="RHEA:75387"/>
        <dbReference type="ChEBI" id="CHEBI:15377"/>
        <dbReference type="ChEBI" id="CHEBI:17433"/>
        <dbReference type="ChEBI" id="CHEBI:78346"/>
        <dbReference type="ChEBI" id="CHEBI:194371"/>
    </reaction>
    <physiologicalReaction direction="left-to-right" evidence="5 6">
        <dbReference type="Rhea" id="RHEA:75388"/>
    </physiologicalReaction>
</comment>
<name>A0A2A2JV78_9BILA</name>
<dbReference type="GO" id="GO:0016787">
    <property type="term" value="F:hydrolase activity"/>
    <property type="evidence" value="ECO:0007669"/>
    <property type="project" value="UniProtKB-KW"/>
</dbReference>
<dbReference type="Pfam" id="PF10343">
    <property type="entry name" value="Q_salvage"/>
    <property type="match status" value="1"/>
</dbReference>
<dbReference type="EC" id="3.2.2.-" evidence="6"/>